<name>A0A7D3UV43_9VIRU</name>
<gene>
    <name evidence="1" type="ORF">Fadolivirus_1_431</name>
</gene>
<organism evidence="1 2">
    <name type="scientific">Fadolivirus FV1/VV64</name>
    <dbReference type="NCBI Taxonomy" id="3070911"/>
    <lineage>
        <taxon>Viruses</taxon>
        <taxon>Varidnaviria</taxon>
        <taxon>Bamfordvirae</taxon>
        <taxon>Nucleocytoviricota</taxon>
        <taxon>Megaviricetes</taxon>
        <taxon>Imitervirales</taxon>
        <taxon>Mimiviridae</taxon>
        <taxon>Klosneuvirinae</taxon>
        <taxon>Fadolivirus</taxon>
        <taxon>Fadolivirus algeromassiliense</taxon>
    </lineage>
</organism>
<keyword evidence="2" id="KW-1185">Reference proteome</keyword>
<protein>
    <submittedName>
        <fullName evidence="1">Uncharacterized protein</fullName>
    </submittedName>
</protein>
<accession>A0A7D3UV43</accession>
<evidence type="ECO:0000313" key="1">
    <source>
        <dbReference type="EMBL" id="QKF93889.1"/>
    </source>
</evidence>
<dbReference type="EMBL" id="MT418680">
    <property type="protein sequence ID" value="QKF93889.1"/>
    <property type="molecule type" value="Genomic_DNA"/>
</dbReference>
<sequence>MSIAILIKGFPYINSELCTGYNHPAVNYNDNIMKILDLLKPNNNIEIFIHTFNYKVGDITKKFNPTEFAVMNVLNGISYEQYVSYNAFSLLSVISIYLKHIDQYNKSHDKIFIFDMLDRMEVDKTRIDFGFSLNGTVIYGNNIIQKPHPWYITHNKLVENVIANNKFYYKIHKDYLHTIETMIQGQTKLIVNFEYKTDNSKKILEFCSLWDNKIKQMKVNGVFKLYNVKSKKYVYIENTSQTGIDSIRCDSNKFTPVYIYSPTGEKYFIRLQEYVPNQNGTNGWHIYGHADSKVCGAGNNGAWASFDILTKDDNILIKSIHGTKNILKGDGMYLYINSDGIVLCNGDSKMIESEWKLIPYEMQIKECLPCKICKIHHIKTDLNISVSELTSHNYNSIISSQSSINFYIYTNDNINYYIRANEYILNQNGTYGWHLYVLPNSDKLFGAGNISAFSAFNIIIKENGYLIKSAQTNKYIYIDSNLIIKTDGINENEDYLWKFIL</sequence>
<reference evidence="1 2" key="1">
    <citation type="submission" date="2020-04" db="EMBL/GenBank/DDBJ databases">
        <title>Advantages and limits of metagenomic assembly and binning of a giant virus.</title>
        <authorList>
            <person name="Schulz F."/>
            <person name="Andreani J."/>
            <person name="Francis R."/>
            <person name="Boudjemaa H."/>
            <person name="Bou Khalil J.Y."/>
            <person name="Lee J."/>
            <person name="La Scola B."/>
            <person name="Woyke T."/>
        </authorList>
    </citation>
    <scope>NUCLEOTIDE SEQUENCE [LARGE SCALE GENOMIC DNA]</scope>
    <source>
        <strain evidence="1 2">FV1/VV64</strain>
    </source>
</reference>
<evidence type="ECO:0000313" key="2">
    <source>
        <dbReference type="Proteomes" id="UP001162001"/>
    </source>
</evidence>
<proteinExistence type="predicted"/>
<dbReference type="Proteomes" id="UP001162001">
    <property type="component" value="Segment"/>
</dbReference>